<comment type="similarity">
    <text evidence="2 6">Belongs to the nematode receptor-like protein srg family.</text>
</comment>
<evidence type="ECO:0000313" key="7">
    <source>
        <dbReference type="Proteomes" id="UP000050741"/>
    </source>
</evidence>
<feature type="transmembrane region" description="Helical" evidence="6">
    <location>
        <begin position="63"/>
        <end position="85"/>
    </location>
</feature>
<evidence type="ECO:0000256" key="3">
    <source>
        <dbReference type="ARBA" id="ARBA00022692"/>
    </source>
</evidence>
<name>A0A183BZ49_GLOPA</name>
<evidence type="ECO:0000313" key="8">
    <source>
        <dbReference type="WBParaSite" id="GPLIN_000589000"/>
    </source>
</evidence>
<comment type="subcellular location">
    <subcellularLocation>
        <location evidence="1">Membrane</location>
        <topology evidence="1">Multi-pass membrane protein</topology>
    </subcellularLocation>
</comment>
<feature type="transmembrane region" description="Helical" evidence="6">
    <location>
        <begin position="146"/>
        <end position="166"/>
    </location>
</feature>
<dbReference type="Proteomes" id="UP000050741">
    <property type="component" value="Unassembled WGS sequence"/>
</dbReference>
<evidence type="ECO:0000256" key="4">
    <source>
        <dbReference type="ARBA" id="ARBA00022989"/>
    </source>
</evidence>
<sequence>MALYIAQIVTIVRHKKFHSSFYALFVMRAISDLLYVLDTFYGQRLPLIIGAVLYPIYSNLPNWMLAMFFFIAGHTFQANNLVTVFSSTKLKMRRTAFATNGANADSIERKLLIYALATFLGHALVESLFLIRIIANLNEQAINLVYYPLVMDTGTVVLSSWLLLWASGTFRQQMIKDFSIIRVTNRSNNRVNAMEGPQNNNHRPVGGAVGHQLQNRICSSGQQLPTIS</sequence>
<feature type="transmembrane region" description="Helical" evidence="6">
    <location>
        <begin position="21"/>
        <end position="43"/>
    </location>
</feature>
<evidence type="ECO:0000256" key="6">
    <source>
        <dbReference type="RuleBase" id="RU280813"/>
    </source>
</evidence>
<dbReference type="GO" id="GO:0016020">
    <property type="term" value="C:membrane"/>
    <property type="evidence" value="ECO:0007669"/>
    <property type="project" value="UniProtKB-SubCell"/>
</dbReference>
<protein>
    <recommendedName>
        <fullName evidence="6">Serpentine receptor class gamma</fullName>
    </recommendedName>
</protein>
<reference evidence="7" key="1">
    <citation type="submission" date="2014-05" db="EMBL/GenBank/DDBJ databases">
        <title>The genome and life-stage specific transcriptomes of Globodera pallida elucidate key aspects of plant parasitism by a cyst nematode.</title>
        <authorList>
            <person name="Cotton J.A."/>
            <person name="Lilley C.J."/>
            <person name="Jones L.M."/>
            <person name="Kikuchi T."/>
            <person name="Reid A.J."/>
            <person name="Thorpe P."/>
            <person name="Tsai I.J."/>
            <person name="Beasley H."/>
            <person name="Blok V."/>
            <person name="Cock P.J.A."/>
            <person name="Van den Akker S.E."/>
            <person name="Holroyd N."/>
            <person name="Hunt M."/>
            <person name="Mantelin S."/>
            <person name="Naghra H."/>
            <person name="Pain A."/>
            <person name="Palomares-Rius J.E."/>
            <person name="Zarowiecki M."/>
            <person name="Berriman M."/>
            <person name="Jones J.T."/>
            <person name="Urwin P.E."/>
        </authorList>
    </citation>
    <scope>NUCLEOTIDE SEQUENCE [LARGE SCALE GENOMIC DNA]</scope>
    <source>
        <strain evidence="7">Lindley</strain>
    </source>
</reference>
<proteinExistence type="inferred from homology"/>
<dbReference type="GO" id="GO:0004888">
    <property type="term" value="F:transmembrane signaling receptor activity"/>
    <property type="evidence" value="ECO:0007669"/>
    <property type="project" value="InterPro"/>
</dbReference>
<accession>A0A183BZ49</accession>
<organism evidence="7 8">
    <name type="scientific">Globodera pallida</name>
    <name type="common">Potato cyst nematode worm</name>
    <name type="synonym">Heterodera pallida</name>
    <dbReference type="NCBI Taxonomy" id="36090"/>
    <lineage>
        <taxon>Eukaryota</taxon>
        <taxon>Metazoa</taxon>
        <taxon>Ecdysozoa</taxon>
        <taxon>Nematoda</taxon>
        <taxon>Chromadorea</taxon>
        <taxon>Rhabditida</taxon>
        <taxon>Tylenchina</taxon>
        <taxon>Tylenchomorpha</taxon>
        <taxon>Tylenchoidea</taxon>
        <taxon>Heteroderidae</taxon>
        <taxon>Heteroderinae</taxon>
        <taxon>Globodera</taxon>
    </lineage>
</organism>
<reference evidence="8" key="2">
    <citation type="submission" date="2016-06" db="UniProtKB">
        <authorList>
            <consortium name="WormBaseParasite"/>
        </authorList>
    </citation>
    <scope>IDENTIFICATION</scope>
</reference>
<dbReference type="GO" id="GO:0007606">
    <property type="term" value="P:sensory perception of chemical stimulus"/>
    <property type="evidence" value="ECO:0007669"/>
    <property type="project" value="UniProtKB-UniRule"/>
</dbReference>
<dbReference type="AlphaFoldDB" id="A0A183BZ49"/>
<dbReference type="WBParaSite" id="GPLIN_000589000">
    <property type="protein sequence ID" value="GPLIN_000589000"/>
    <property type="gene ID" value="GPLIN_000589000"/>
</dbReference>
<dbReference type="InterPro" id="IPR000609">
    <property type="entry name" value="7TM_GPCR_serpentine_rcpt_Srg"/>
</dbReference>
<evidence type="ECO:0000256" key="5">
    <source>
        <dbReference type="ARBA" id="ARBA00023136"/>
    </source>
</evidence>
<evidence type="ECO:0000256" key="2">
    <source>
        <dbReference type="ARBA" id="ARBA00005692"/>
    </source>
</evidence>
<keyword evidence="7" id="KW-1185">Reference proteome</keyword>
<keyword evidence="4 6" id="KW-1133">Transmembrane helix</keyword>
<dbReference type="Pfam" id="PF02118">
    <property type="entry name" value="Srg"/>
    <property type="match status" value="1"/>
</dbReference>
<feature type="transmembrane region" description="Helical" evidence="6">
    <location>
        <begin position="111"/>
        <end position="134"/>
    </location>
</feature>
<keyword evidence="3 6" id="KW-0812">Transmembrane</keyword>
<keyword evidence="5 6" id="KW-0472">Membrane</keyword>
<comment type="caution">
    <text evidence="6">Lacks conserved residue(s) required for the propagation of feature annotation.</text>
</comment>
<evidence type="ECO:0000256" key="1">
    <source>
        <dbReference type="ARBA" id="ARBA00004141"/>
    </source>
</evidence>